<feature type="compositionally biased region" description="Pro residues" evidence="1">
    <location>
        <begin position="86"/>
        <end position="116"/>
    </location>
</feature>
<evidence type="ECO:0000256" key="1">
    <source>
        <dbReference type="SAM" id="MobiDB-lite"/>
    </source>
</evidence>
<feature type="compositionally biased region" description="Polar residues" evidence="1">
    <location>
        <begin position="7"/>
        <end position="24"/>
    </location>
</feature>
<sequence length="116" mass="12720">MGRGAYETTNNPQPAPTSTPKARLTLTSTMTTHGETRDIGRGSSRSLSRFAELVNHSRLNDDEIMAWEDGLVNLGRGGYDITNSPKPAPPQPPRGDTPSTPKPRPQQPRPEQPQNY</sequence>
<keyword evidence="3" id="KW-1185">Reference proteome</keyword>
<accession>A0ABR2HLZ5</accession>
<evidence type="ECO:0000313" key="2">
    <source>
        <dbReference type="EMBL" id="KAK8848759.1"/>
    </source>
</evidence>
<protein>
    <submittedName>
        <fullName evidence="2">Uncharacterized protein</fullName>
    </submittedName>
</protein>
<proteinExistence type="predicted"/>
<reference evidence="2 3" key="1">
    <citation type="journal article" date="2024" name="IMA Fungus">
        <title>Apiospora arundinis, a panoply of carbohydrate-active enzymes and secondary metabolites.</title>
        <authorList>
            <person name="Sorensen T."/>
            <person name="Petersen C."/>
            <person name="Muurmann A.T."/>
            <person name="Christiansen J.V."/>
            <person name="Brundto M.L."/>
            <person name="Overgaard C.K."/>
            <person name="Boysen A.T."/>
            <person name="Wollenberg R.D."/>
            <person name="Larsen T.O."/>
            <person name="Sorensen J.L."/>
            <person name="Nielsen K.L."/>
            <person name="Sondergaard T.E."/>
        </authorList>
    </citation>
    <scope>NUCLEOTIDE SEQUENCE [LARGE SCALE GENOMIC DNA]</scope>
    <source>
        <strain evidence="2 3">AAU 773</strain>
    </source>
</reference>
<dbReference type="Proteomes" id="UP001390339">
    <property type="component" value="Unassembled WGS sequence"/>
</dbReference>
<feature type="region of interest" description="Disordered" evidence="1">
    <location>
        <begin position="74"/>
        <end position="116"/>
    </location>
</feature>
<feature type="region of interest" description="Disordered" evidence="1">
    <location>
        <begin position="1"/>
        <end position="24"/>
    </location>
</feature>
<comment type="caution">
    <text evidence="2">The sequence shown here is derived from an EMBL/GenBank/DDBJ whole genome shotgun (WGS) entry which is preliminary data.</text>
</comment>
<dbReference type="EMBL" id="JAPCWZ010000010">
    <property type="protein sequence ID" value="KAK8848759.1"/>
    <property type="molecule type" value="Genomic_DNA"/>
</dbReference>
<name>A0ABR2HLZ5_9PEZI</name>
<gene>
    <name evidence="2" type="ORF">PGQ11_015239</name>
</gene>
<organism evidence="2 3">
    <name type="scientific">Apiospora arundinis</name>
    <dbReference type="NCBI Taxonomy" id="335852"/>
    <lineage>
        <taxon>Eukaryota</taxon>
        <taxon>Fungi</taxon>
        <taxon>Dikarya</taxon>
        <taxon>Ascomycota</taxon>
        <taxon>Pezizomycotina</taxon>
        <taxon>Sordariomycetes</taxon>
        <taxon>Xylariomycetidae</taxon>
        <taxon>Amphisphaeriales</taxon>
        <taxon>Apiosporaceae</taxon>
        <taxon>Apiospora</taxon>
    </lineage>
</organism>
<evidence type="ECO:0000313" key="3">
    <source>
        <dbReference type="Proteomes" id="UP001390339"/>
    </source>
</evidence>